<dbReference type="PANTHER" id="PTHR22801">
    <property type="entry name" value="LITHOSTATHINE"/>
    <property type="match status" value="1"/>
</dbReference>
<reference evidence="3" key="1">
    <citation type="submission" date="2021-12" db="EMBL/GenBank/DDBJ databases">
        <authorList>
            <person name="King R."/>
        </authorList>
    </citation>
    <scope>NUCLEOTIDE SEQUENCE</scope>
</reference>
<accession>A0ABN8AXY5</accession>
<feature type="signal peptide" evidence="1">
    <location>
        <begin position="1"/>
        <end position="18"/>
    </location>
</feature>
<dbReference type="InterPro" id="IPR001304">
    <property type="entry name" value="C-type_lectin-like"/>
</dbReference>
<feature type="domain" description="C-type lectin" evidence="2">
    <location>
        <begin position="176"/>
        <end position="297"/>
    </location>
</feature>
<dbReference type="PANTHER" id="PTHR22801:SF63">
    <property type="entry name" value="C-TYPE LECTIN DOMAIN-CONTAINING PROTEIN"/>
    <property type="match status" value="1"/>
</dbReference>
<evidence type="ECO:0000313" key="3">
    <source>
        <dbReference type="EMBL" id="CAH0398103.1"/>
    </source>
</evidence>
<keyword evidence="4" id="KW-1185">Reference proteome</keyword>
<evidence type="ECO:0000256" key="1">
    <source>
        <dbReference type="SAM" id="SignalP"/>
    </source>
</evidence>
<dbReference type="PROSITE" id="PS50041">
    <property type="entry name" value="C_TYPE_LECTIN_2"/>
    <property type="match status" value="2"/>
</dbReference>
<feature type="chain" id="PRO_5046929104" description="C-type lectin domain-containing protein" evidence="1">
    <location>
        <begin position="19"/>
        <end position="315"/>
    </location>
</feature>
<dbReference type="EMBL" id="OU963903">
    <property type="protein sequence ID" value="CAH0398103.1"/>
    <property type="molecule type" value="Genomic_DNA"/>
</dbReference>
<organism evidence="3 4">
    <name type="scientific">Chilo suppressalis</name>
    <name type="common">Asiatic rice borer moth</name>
    <dbReference type="NCBI Taxonomy" id="168631"/>
    <lineage>
        <taxon>Eukaryota</taxon>
        <taxon>Metazoa</taxon>
        <taxon>Ecdysozoa</taxon>
        <taxon>Arthropoda</taxon>
        <taxon>Hexapoda</taxon>
        <taxon>Insecta</taxon>
        <taxon>Pterygota</taxon>
        <taxon>Neoptera</taxon>
        <taxon>Endopterygota</taxon>
        <taxon>Lepidoptera</taxon>
        <taxon>Glossata</taxon>
        <taxon>Ditrysia</taxon>
        <taxon>Pyraloidea</taxon>
        <taxon>Crambidae</taxon>
        <taxon>Crambinae</taxon>
        <taxon>Chilo</taxon>
    </lineage>
</organism>
<dbReference type="InterPro" id="IPR016186">
    <property type="entry name" value="C-type_lectin-like/link_sf"/>
</dbReference>
<feature type="domain" description="C-type lectin" evidence="2">
    <location>
        <begin position="51"/>
        <end position="152"/>
    </location>
</feature>
<evidence type="ECO:0000313" key="4">
    <source>
        <dbReference type="Proteomes" id="UP001153292"/>
    </source>
</evidence>
<dbReference type="Proteomes" id="UP001153292">
    <property type="component" value="Chromosome 10"/>
</dbReference>
<gene>
    <name evidence="3" type="ORF">CHILSU_LOCUS1212</name>
</gene>
<keyword evidence="1" id="KW-0732">Signal</keyword>
<dbReference type="InterPro" id="IPR016187">
    <property type="entry name" value="CTDL_fold"/>
</dbReference>
<dbReference type="InterPro" id="IPR050801">
    <property type="entry name" value="Ca-Dep_Lectins_ImmuneDev"/>
</dbReference>
<dbReference type="SUPFAM" id="SSF56436">
    <property type="entry name" value="C-type lectin-like"/>
    <property type="match status" value="2"/>
</dbReference>
<dbReference type="Gene3D" id="3.10.100.10">
    <property type="entry name" value="Mannose-Binding Protein A, subunit A"/>
    <property type="match status" value="2"/>
</dbReference>
<protein>
    <recommendedName>
        <fullName evidence="2">C-type lectin domain-containing protein</fullName>
    </recommendedName>
</protein>
<dbReference type="CDD" id="cd00037">
    <property type="entry name" value="CLECT"/>
    <property type="match status" value="1"/>
</dbReference>
<evidence type="ECO:0000259" key="2">
    <source>
        <dbReference type="PROSITE" id="PS50041"/>
    </source>
</evidence>
<dbReference type="SMART" id="SM00034">
    <property type="entry name" value="CLECT"/>
    <property type="match status" value="2"/>
</dbReference>
<dbReference type="Pfam" id="PF00059">
    <property type="entry name" value="Lectin_C"/>
    <property type="match status" value="2"/>
</dbReference>
<sequence>MMRVILCFTISIVWLTVADNDNKHYRFDYVYHQKAGGWLKYHEVPADFLTAFQKCRAEGAVLASPLTDGILEAMVELQKANSESCAILTGVHSTFSKGDYYSIDGVPLLRMSVSWAPDEPDNHENSEDCTIMLHSGKMVDVRCNDLYPYICFRKESCDKVTSTCGTVDKDYTLDVRTGSCYKFHLVARTWRQASMTCNAEGGHLAIINSETEAQVIRDIFAKVPRKSILSPYNFVASIGFSDWGERGVWYTVHGQTLQEAGYSSFLKGEPNNSTLYDGGSFCGGVSDDGLLHDLWCNGINFAFICEKLPDSLLSL</sequence>
<proteinExistence type="predicted"/>
<name>A0ABN8AXY5_CHISP</name>